<dbReference type="EMBL" id="KZ824549">
    <property type="protein sequence ID" value="RAK88758.1"/>
    <property type="molecule type" value="Genomic_DNA"/>
</dbReference>
<keyword evidence="2" id="KW-1185">Reference proteome</keyword>
<reference evidence="1" key="1">
    <citation type="submission" date="2018-02" db="EMBL/GenBank/DDBJ databases">
        <title>The genomes of Aspergillus section Nigri reveals drivers in fungal speciation.</title>
        <authorList>
            <consortium name="DOE Joint Genome Institute"/>
            <person name="Vesth T.C."/>
            <person name="Nybo J."/>
            <person name="Theobald S."/>
            <person name="Brandl J."/>
            <person name="Frisvad J.C."/>
            <person name="Nielsen K.F."/>
            <person name="Lyhne E.K."/>
            <person name="Kogle M.E."/>
            <person name="Kuo A."/>
            <person name="Riley R."/>
            <person name="Clum A."/>
            <person name="Nolan M."/>
            <person name="Lipzen A."/>
            <person name="Salamov A."/>
            <person name="Henrissat B."/>
            <person name="Wiebenga A."/>
            <person name="De vries R.P."/>
            <person name="Grigoriev I.V."/>
            <person name="Mortensen U.H."/>
            <person name="Andersen M.R."/>
            <person name="Baker S.E."/>
        </authorList>
    </citation>
    <scope>NUCLEOTIDE SEQUENCE</scope>
    <source>
        <strain evidence="1">CBS 115574</strain>
    </source>
</reference>
<organism evidence="1 2">
    <name type="scientific">Aspergillus costaricaensis CBS 115574</name>
    <dbReference type="NCBI Taxonomy" id="1448317"/>
    <lineage>
        <taxon>Eukaryota</taxon>
        <taxon>Fungi</taxon>
        <taxon>Dikarya</taxon>
        <taxon>Ascomycota</taxon>
        <taxon>Pezizomycotina</taxon>
        <taxon>Eurotiomycetes</taxon>
        <taxon>Eurotiomycetidae</taxon>
        <taxon>Eurotiales</taxon>
        <taxon>Aspergillaceae</taxon>
        <taxon>Aspergillus</taxon>
        <taxon>Aspergillus subgen. Circumdati</taxon>
    </lineage>
</organism>
<accession>A0ACD1IEH1</accession>
<protein>
    <submittedName>
        <fullName evidence="1">Uncharacterized protein</fullName>
    </submittedName>
</protein>
<evidence type="ECO:0000313" key="1">
    <source>
        <dbReference type="EMBL" id="RAK88758.1"/>
    </source>
</evidence>
<sequence length="396" mass="44501">MFQKVWSSSNQSSVSFQILSDLHLEVNHQYLSYEIPACAEHLILAGDIGRLADYEDYRNFLQKLTGRFKLVFLVLGNHELYNEVFATGIKQARKLEQEPALNGRLIILHQKRYDVPEWSVDDHNACHDSDYAWLMKEIHSIQQENETAGKRSRQRSILVVTHHAPSLQGTSSPKHAQSPWGVAFGTDILSKIPGGVKAWVFGHTHYTTDFMEKGVRVVSNQRGYVLPWSDPKAHSGFDVRKWCVGAYPRLWGCGWEQQPPVSKVHHADSPIVIISSLTPPLDHISCRARAPVRFCHVLDCRGDGQQKHTTTTMSSTGSNPVSRLAEAAKEKVAPSTSSKAKDPSANWTPEEMFETTLDRNGNPVPNDSYIDVDKMRKGRQGPDEGDVFEAANEDFD</sequence>
<dbReference type="Proteomes" id="UP000249748">
    <property type="component" value="Unassembled WGS sequence"/>
</dbReference>
<evidence type="ECO:0000313" key="2">
    <source>
        <dbReference type="Proteomes" id="UP000249748"/>
    </source>
</evidence>
<gene>
    <name evidence="1" type="ORF">BO79DRAFT_237511</name>
</gene>
<name>A0ACD1IEH1_9EURO</name>
<proteinExistence type="predicted"/>